<accession>A0A5J4UPZ9</accession>
<name>A0A5J4UPZ9_9EUKA</name>
<protein>
    <submittedName>
        <fullName evidence="2">Uncharacterized protein</fullName>
    </submittedName>
</protein>
<dbReference type="AlphaFoldDB" id="A0A5J4UPZ9"/>
<comment type="caution">
    <text evidence="2">The sequence shown here is derived from an EMBL/GenBank/DDBJ whole genome shotgun (WGS) entry which is preliminary data.</text>
</comment>
<sequence length="101" mass="11995">TQKKGKTQQIEQEGVKRRRINDDDEDDSDVKIMDSTQAEIEIDINKLPEEKQKILANAKSDEERKLIVEGWTKDLRNEIQKKSRKIRQDNQEIKHHDRSDK</sequence>
<evidence type="ECO:0000313" key="3">
    <source>
        <dbReference type="Proteomes" id="UP000324800"/>
    </source>
</evidence>
<dbReference type="EMBL" id="SNRW01013579">
    <property type="protein sequence ID" value="KAA6372467.1"/>
    <property type="molecule type" value="Genomic_DNA"/>
</dbReference>
<gene>
    <name evidence="2" type="ORF">EZS28_032006</name>
</gene>
<proteinExistence type="predicted"/>
<feature type="region of interest" description="Disordered" evidence="1">
    <location>
        <begin position="82"/>
        <end position="101"/>
    </location>
</feature>
<feature type="non-terminal residue" evidence="2">
    <location>
        <position position="1"/>
    </location>
</feature>
<reference evidence="2 3" key="1">
    <citation type="submission" date="2019-03" db="EMBL/GenBank/DDBJ databases">
        <title>Single cell metagenomics reveals metabolic interactions within the superorganism composed of flagellate Streblomastix strix and complex community of Bacteroidetes bacteria on its surface.</title>
        <authorList>
            <person name="Treitli S.C."/>
            <person name="Kolisko M."/>
            <person name="Husnik F."/>
            <person name="Keeling P."/>
            <person name="Hampl V."/>
        </authorList>
    </citation>
    <scope>NUCLEOTIDE SEQUENCE [LARGE SCALE GENOMIC DNA]</scope>
    <source>
        <strain evidence="2">ST1C</strain>
    </source>
</reference>
<organism evidence="2 3">
    <name type="scientific">Streblomastix strix</name>
    <dbReference type="NCBI Taxonomy" id="222440"/>
    <lineage>
        <taxon>Eukaryota</taxon>
        <taxon>Metamonada</taxon>
        <taxon>Preaxostyla</taxon>
        <taxon>Oxymonadida</taxon>
        <taxon>Streblomastigidae</taxon>
        <taxon>Streblomastix</taxon>
    </lineage>
</organism>
<evidence type="ECO:0000313" key="2">
    <source>
        <dbReference type="EMBL" id="KAA6372467.1"/>
    </source>
</evidence>
<dbReference type="Proteomes" id="UP000324800">
    <property type="component" value="Unassembled WGS sequence"/>
</dbReference>
<feature type="region of interest" description="Disordered" evidence="1">
    <location>
        <begin position="1"/>
        <end position="29"/>
    </location>
</feature>
<evidence type="ECO:0000256" key="1">
    <source>
        <dbReference type="SAM" id="MobiDB-lite"/>
    </source>
</evidence>